<keyword evidence="7 8" id="KW-0472">Membrane</keyword>
<name>A0AAV0F9H3_9ASTE</name>
<keyword evidence="10" id="KW-1185">Reference proteome</keyword>
<evidence type="ECO:0008006" key="11">
    <source>
        <dbReference type="Google" id="ProtNLM"/>
    </source>
</evidence>
<accession>A0AAV0F9H3</accession>
<reference evidence="9" key="1">
    <citation type="submission" date="2022-07" db="EMBL/GenBank/DDBJ databases">
        <authorList>
            <person name="Macas J."/>
            <person name="Novak P."/>
            <person name="Neumann P."/>
        </authorList>
    </citation>
    <scope>NUCLEOTIDE SEQUENCE</scope>
</reference>
<dbReference type="InterPro" id="IPR037185">
    <property type="entry name" value="EmrE-like"/>
</dbReference>
<dbReference type="SUPFAM" id="SSF103481">
    <property type="entry name" value="Multidrug resistance efflux transporter EmrE"/>
    <property type="match status" value="1"/>
</dbReference>
<feature type="transmembrane region" description="Helical" evidence="8">
    <location>
        <begin position="20"/>
        <end position="37"/>
    </location>
</feature>
<proteinExistence type="inferred from homology"/>
<evidence type="ECO:0000256" key="2">
    <source>
        <dbReference type="ARBA" id="ARBA00008349"/>
    </source>
</evidence>
<evidence type="ECO:0000313" key="10">
    <source>
        <dbReference type="Proteomes" id="UP001152523"/>
    </source>
</evidence>
<keyword evidence="5 8" id="KW-0812">Transmembrane</keyword>
<evidence type="ECO:0000313" key="9">
    <source>
        <dbReference type="EMBL" id="CAH9132117.1"/>
    </source>
</evidence>
<comment type="subcellular location">
    <subcellularLocation>
        <location evidence="1">Membrane</location>
        <topology evidence="1">Multi-pass membrane protein</topology>
    </subcellularLocation>
</comment>
<comment type="caution">
    <text evidence="9">The sequence shown here is derived from an EMBL/GenBank/DDBJ whole genome shotgun (WGS) entry which is preliminary data.</text>
</comment>
<feature type="transmembrane region" description="Helical" evidence="8">
    <location>
        <begin position="81"/>
        <end position="98"/>
    </location>
</feature>
<evidence type="ECO:0000256" key="4">
    <source>
        <dbReference type="ARBA" id="ARBA00022449"/>
    </source>
</evidence>
<evidence type="ECO:0000256" key="7">
    <source>
        <dbReference type="ARBA" id="ARBA00023136"/>
    </source>
</evidence>
<protein>
    <recommendedName>
        <fullName evidence="11">UDP-galactose transporter</fullName>
    </recommendedName>
</protein>
<keyword evidence="6 8" id="KW-1133">Transmembrane helix</keyword>
<dbReference type="GO" id="GO:0005789">
    <property type="term" value="C:endoplasmic reticulum membrane"/>
    <property type="evidence" value="ECO:0007669"/>
    <property type="project" value="TreeGrafter"/>
</dbReference>
<feature type="transmembrane region" description="Helical" evidence="8">
    <location>
        <begin position="43"/>
        <end position="61"/>
    </location>
</feature>
<evidence type="ECO:0000256" key="3">
    <source>
        <dbReference type="ARBA" id="ARBA00022448"/>
    </source>
</evidence>
<keyword evidence="4" id="KW-0050">Antiport</keyword>
<dbReference type="PANTHER" id="PTHR10778:SF8">
    <property type="entry name" value="ADENOSINE 3'-PHOSPHO 5'-PHOSPHOSULFATE TRANSPORTER 2"/>
    <property type="match status" value="1"/>
</dbReference>
<gene>
    <name evidence="9" type="ORF">CEPIT_LOCUS31914</name>
</gene>
<evidence type="ECO:0000256" key="8">
    <source>
        <dbReference type="SAM" id="Phobius"/>
    </source>
</evidence>
<dbReference type="GO" id="GO:0046964">
    <property type="term" value="F:3'-phosphoadenosine 5'-phosphosulfate transmembrane transporter activity"/>
    <property type="evidence" value="ECO:0007669"/>
    <property type="project" value="TreeGrafter"/>
</dbReference>
<keyword evidence="3" id="KW-0813">Transport</keyword>
<dbReference type="PANTHER" id="PTHR10778">
    <property type="entry name" value="SOLUTE CARRIER FAMILY 35 MEMBER B"/>
    <property type="match status" value="1"/>
</dbReference>
<dbReference type="Proteomes" id="UP001152523">
    <property type="component" value="Unassembled WGS sequence"/>
</dbReference>
<evidence type="ECO:0000256" key="1">
    <source>
        <dbReference type="ARBA" id="ARBA00004141"/>
    </source>
</evidence>
<organism evidence="9 10">
    <name type="scientific">Cuscuta epithymum</name>
    <dbReference type="NCBI Taxonomy" id="186058"/>
    <lineage>
        <taxon>Eukaryota</taxon>
        <taxon>Viridiplantae</taxon>
        <taxon>Streptophyta</taxon>
        <taxon>Embryophyta</taxon>
        <taxon>Tracheophyta</taxon>
        <taxon>Spermatophyta</taxon>
        <taxon>Magnoliopsida</taxon>
        <taxon>eudicotyledons</taxon>
        <taxon>Gunneridae</taxon>
        <taxon>Pentapetalae</taxon>
        <taxon>asterids</taxon>
        <taxon>lamiids</taxon>
        <taxon>Solanales</taxon>
        <taxon>Convolvulaceae</taxon>
        <taxon>Cuscuteae</taxon>
        <taxon>Cuscuta</taxon>
        <taxon>Cuscuta subgen. Cuscuta</taxon>
    </lineage>
</organism>
<feature type="transmembrane region" description="Helical" evidence="8">
    <location>
        <begin position="118"/>
        <end position="143"/>
    </location>
</feature>
<dbReference type="InterPro" id="IPR013657">
    <property type="entry name" value="SCL35B1-4/HUT1"/>
</dbReference>
<dbReference type="GO" id="GO:0000139">
    <property type="term" value="C:Golgi membrane"/>
    <property type="evidence" value="ECO:0007669"/>
    <property type="project" value="TreeGrafter"/>
</dbReference>
<dbReference type="GO" id="GO:0015297">
    <property type="term" value="F:antiporter activity"/>
    <property type="evidence" value="ECO:0007669"/>
    <property type="project" value="UniProtKB-KW"/>
</dbReference>
<comment type="similarity">
    <text evidence="2">Belongs to the nucleotide-sugar transporter family. UDP-galactose:UMP antiporter (TC 2.A.7.11) subfamily.</text>
</comment>
<dbReference type="AlphaFoldDB" id="A0AAV0F9H3"/>
<sequence>MIMGAFIPGLRRKYPLQEYISALLLVVGLILFTLADANTSPNFSMIGVMMISGALVMDSFLGNLQEAIFTLNPETTQMEMLFCSTIVGAPFLLVPMILTGEVFKAWKSCYQHPYVYGVLVFEAMATFVGQISVLSLIAIFGAATTAMVTTARKAVTLLLSYLIFTKPLTEQHCSGLLLICMGILLKLLPETKPSVRPMSSDAPKKQIKYHLKEFKRVSEKGEDEIEEDKRPLV</sequence>
<dbReference type="Pfam" id="PF08449">
    <property type="entry name" value="UAA"/>
    <property type="match status" value="1"/>
</dbReference>
<evidence type="ECO:0000256" key="6">
    <source>
        <dbReference type="ARBA" id="ARBA00022989"/>
    </source>
</evidence>
<evidence type="ECO:0000256" key="5">
    <source>
        <dbReference type="ARBA" id="ARBA00022692"/>
    </source>
</evidence>
<dbReference type="EMBL" id="CAMAPF010000967">
    <property type="protein sequence ID" value="CAH9132117.1"/>
    <property type="molecule type" value="Genomic_DNA"/>
</dbReference>